<keyword evidence="2" id="KW-0678">Repressor</keyword>
<name>A0A518XK20_9GAMM</name>
<comment type="similarity">
    <text evidence="1">Belongs to the Fur family.</text>
</comment>
<dbReference type="InterPro" id="IPR036388">
    <property type="entry name" value="WH-like_DNA-bd_sf"/>
</dbReference>
<evidence type="ECO:0000256" key="2">
    <source>
        <dbReference type="ARBA" id="ARBA00022491"/>
    </source>
</evidence>
<dbReference type="Gene3D" id="1.10.10.10">
    <property type="entry name" value="Winged helix-like DNA-binding domain superfamily/Winged helix DNA-binding domain"/>
    <property type="match status" value="1"/>
</dbReference>
<evidence type="ECO:0000256" key="7">
    <source>
        <dbReference type="PIRSR" id="PIRSR602481-1"/>
    </source>
</evidence>
<feature type="binding site" evidence="7">
    <location>
        <position position="127"/>
    </location>
    <ligand>
        <name>Zn(2+)</name>
        <dbReference type="ChEBI" id="CHEBI:29105"/>
    </ligand>
</feature>
<keyword evidence="9" id="KW-1185">Reference proteome</keyword>
<dbReference type="AlphaFoldDB" id="A0A518XK20"/>
<keyword evidence="8" id="KW-0614">Plasmid</keyword>
<keyword evidence="3 7" id="KW-0862">Zinc</keyword>
<accession>A0A518XK20</accession>
<dbReference type="Proteomes" id="UP000319411">
    <property type="component" value="Plasmid unnamed2"/>
</dbReference>
<dbReference type="PROSITE" id="PS51257">
    <property type="entry name" value="PROKAR_LIPOPROTEIN"/>
    <property type="match status" value="1"/>
</dbReference>
<feature type="binding site" evidence="7">
    <location>
        <position position="83"/>
    </location>
    <ligand>
        <name>Zn(2+)</name>
        <dbReference type="ChEBI" id="CHEBI:29105"/>
    </ligand>
</feature>
<dbReference type="Gene3D" id="3.30.1490.190">
    <property type="match status" value="1"/>
</dbReference>
<organism evidence="8 9">
    <name type="scientific">Candidatus Pantoea soli</name>
    <dbReference type="NCBI Taxonomy" id="3098669"/>
    <lineage>
        <taxon>Bacteria</taxon>
        <taxon>Pseudomonadati</taxon>
        <taxon>Pseudomonadota</taxon>
        <taxon>Gammaproteobacteria</taxon>
        <taxon>Enterobacterales</taxon>
        <taxon>Erwiniaceae</taxon>
        <taxon>Pantoea</taxon>
    </lineage>
</organism>
<keyword evidence="5" id="KW-0238">DNA-binding</keyword>
<keyword evidence="7" id="KW-0479">Metal-binding</keyword>
<gene>
    <name evidence="8" type="ORF">D8B20_20800</name>
</gene>
<evidence type="ECO:0000256" key="5">
    <source>
        <dbReference type="ARBA" id="ARBA00023125"/>
    </source>
</evidence>
<dbReference type="InterPro" id="IPR043135">
    <property type="entry name" value="Fur_C"/>
</dbReference>
<protein>
    <submittedName>
        <fullName evidence="8">Transcriptional repressor</fullName>
    </submittedName>
</protein>
<evidence type="ECO:0000313" key="9">
    <source>
        <dbReference type="Proteomes" id="UP000319411"/>
    </source>
</evidence>
<dbReference type="GO" id="GO:0003677">
    <property type="term" value="F:DNA binding"/>
    <property type="evidence" value="ECO:0007669"/>
    <property type="project" value="UniProtKB-KW"/>
</dbReference>
<sequence>MRSHGFRVTSAILATLGCLEQSDEALSHEALTLKLGEQAPDRVTLYRILERLIQAGIVQKYTDSSRTQHFSLKQDVAMGSFECDRCHHVIPIENDPVLAAAMQLVKARLTEQGMAEREVTLASYGICSDCNQPPQS</sequence>
<dbReference type="InterPro" id="IPR002481">
    <property type="entry name" value="FUR"/>
</dbReference>
<dbReference type="EMBL" id="CP032704">
    <property type="protein sequence ID" value="QDY44466.1"/>
    <property type="molecule type" value="Genomic_DNA"/>
</dbReference>
<keyword evidence="6" id="KW-0804">Transcription</keyword>
<dbReference type="OrthoDB" id="8659436at2"/>
<evidence type="ECO:0000256" key="6">
    <source>
        <dbReference type="ARBA" id="ARBA00023163"/>
    </source>
</evidence>
<dbReference type="KEGG" id="pdis:D8B20_20800"/>
<dbReference type="InterPro" id="IPR036390">
    <property type="entry name" value="WH_DNA-bd_sf"/>
</dbReference>
<evidence type="ECO:0000313" key="8">
    <source>
        <dbReference type="EMBL" id="QDY44466.1"/>
    </source>
</evidence>
<geneLocation type="plasmid" evidence="8 9">
    <name>unnamed2</name>
</geneLocation>
<keyword evidence="4" id="KW-0805">Transcription regulation</keyword>
<proteinExistence type="inferred from homology"/>
<comment type="cofactor">
    <cofactor evidence="7">
        <name>Zn(2+)</name>
        <dbReference type="ChEBI" id="CHEBI:29105"/>
    </cofactor>
    <text evidence="7">Binds 1 zinc ion per subunit.</text>
</comment>
<evidence type="ECO:0000256" key="1">
    <source>
        <dbReference type="ARBA" id="ARBA00007957"/>
    </source>
</evidence>
<feature type="binding site" evidence="7">
    <location>
        <position position="86"/>
    </location>
    <ligand>
        <name>Zn(2+)</name>
        <dbReference type="ChEBI" id="CHEBI:29105"/>
    </ligand>
</feature>
<feature type="binding site" evidence="7">
    <location>
        <position position="130"/>
    </location>
    <ligand>
        <name>Zn(2+)</name>
        <dbReference type="ChEBI" id="CHEBI:29105"/>
    </ligand>
</feature>
<evidence type="ECO:0000256" key="4">
    <source>
        <dbReference type="ARBA" id="ARBA00023015"/>
    </source>
</evidence>
<evidence type="ECO:0000256" key="3">
    <source>
        <dbReference type="ARBA" id="ARBA00022833"/>
    </source>
</evidence>
<reference evidence="8 9" key="1">
    <citation type="submission" date="2018-10" db="EMBL/GenBank/DDBJ databases">
        <title>Genome Sequencing of Pantoea dispersa DSM 32899.</title>
        <authorList>
            <person name="Nawrath M."/>
            <person name="Ottenheim C."/>
            <person name="Wilm A."/>
            <person name="Zimmermann W."/>
            <person name="Wu J.C."/>
        </authorList>
    </citation>
    <scope>NUCLEOTIDE SEQUENCE [LARGE SCALE GENOMIC DNA]</scope>
    <source>
        <strain evidence="8 9">DSM 32899</strain>
        <plasmid evidence="8 9">unnamed2</plasmid>
    </source>
</reference>
<dbReference type="Pfam" id="PF01475">
    <property type="entry name" value="FUR"/>
    <property type="match status" value="1"/>
</dbReference>
<dbReference type="GO" id="GO:0046872">
    <property type="term" value="F:metal ion binding"/>
    <property type="evidence" value="ECO:0007669"/>
    <property type="project" value="UniProtKB-KW"/>
</dbReference>
<dbReference type="SUPFAM" id="SSF46785">
    <property type="entry name" value="Winged helix' DNA-binding domain"/>
    <property type="match status" value="1"/>
</dbReference>
<dbReference type="GO" id="GO:0003700">
    <property type="term" value="F:DNA-binding transcription factor activity"/>
    <property type="evidence" value="ECO:0007669"/>
    <property type="project" value="InterPro"/>
</dbReference>